<reference evidence="1 2" key="1">
    <citation type="submission" date="2017-09" db="EMBL/GenBank/DDBJ databases">
        <title>Depth-based differentiation of microbial function through sediment-hosted aquifers and enrichment of novel symbionts in the deep terrestrial subsurface.</title>
        <authorList>
            <person name="Probst A.J."/>
            <person name="Ladd B."/>
            <person name="Jarett J.K."/>
            <person name="Geller-Mcgrath D.E."/>
            <person name="Sieber C.M."/>
            <person name="Emerson J.B."/>
            <person name="Anantharaman K."/>
            <person name="Thomas B.C."/>
            <person name="Malmstrom R."/>
            <person name="Stieglmeier M."/>
            <person name="Klingl A."/>
            <person name="Woyke T."/>
            <person name="Ryan C.M."/>
            <person name="Banfield J.F."/>
        </authorList>
    </citation>
    <scope>NUCLEOTIDE SEQUENCE [LARGE SCALE GENOMIC DNA]</scope>
    <source>
        <strain evidence="1">CG10_big_fil_rev_8_21_14_0_10_51_16</strain>
    </source>
</reference>
<dbReference type="Proteomes" id="UP000228767">
    <property type="component" value="Unassembled WGS sequence"/>
</dbReference>
<accession>A0A2H0RDQ3</accession>
<comment type="caution">
    <text evidence="1">The sequence shown here is derived from an EMBL/GenBank/DDBJ whole genome shotgun (WGS) entry which is preliminary data.</text>
</comment>
<sequence length="140" mass="16585">MMQKEKIKNFTDLYTWQEGHKLVLMVYKITREFPKEERFDLVSQMRRCAVSVTSNIAEGFSRTSRKEKVQFFSISHGSLTELQNQFMISQDVHYITVEIFREILEQLMVVHRLLNGLLRTTKLLSVPLPDSRFKIQDSKQ</sequence>
<gene>
    <name evidence="1" type="ORF">COV10_03865</name>
</gene>
<dbReference type="AlphaFoldDB" id="A0A2H0RDQ3"/>
<dbReference type="Gene3D" id="1.20.1440.60">
    <property type="entry name" value="23S rRNA-intervening sequence"/>
    <property type="match status" value="1"/>
</dbReference>
<evidence type="ECO:0000313" key="1">
    <source>
        <dbReference type="EMBL" id="PIR44613.1"/>
    </source>
</evidence>
<dbReference type="NCBIfam" id="TIGR02436">
    <property type="entry name" value="four helix bundle protein"/>
    <property type="match status" value="1"/>
</dbReference>
<dbReference type="CDD" id="cd16377">
    <property type="entry name" value="23S_rRNA_IVP_like"/>
    <property type="match status" value="1"/>
</dbReference>
<dbReference type="Pfam" id="PF05635">
    <property type="entry name" value="23S_rRNA_IVP"/>
    <property type="match status" value="1"/>
</dbReference>
<name>A0A2H0RDQ3_9BACT</name>
<dbReference type="EMBL" id="PCYI01000025">
    <property type="protein sequence ID" value="PIR44613.1"/>
    <property type="molecule type" value="Genomic_DNA"/>
</dbReference>
<dbReference type="InterPro" id="IPR012657">
    <property type="entry name" value="23S_rRNA-intervening_sequence"/>
</dbReference>
<dbReference type="InterPro" id="IPR036583">
    <property type="entry name" value="23S_rRNA_IVS_sf"/>
</dbReference>
<protein>
    <submittedName>
        <fullName evidence="1">Four helix bundle protein</fullName>
    </submittedName>
</protein>
<organism evidence="1 2">
    <name type="scientific">Candidatus Vogelbacteria bacterium CG10_big_fil_rev_8_21_14_0_10_51_16</name>
    <dbReference type="NCBI Taxonomy" id="1975045"/>
    <lineage>
        <taxon>Bacteria</taxon>
        <taxon>Candidatus Vogeliibacteriota</taxon>
    </lineage>
</organism>
<proteinExistence type="predicted"/>
<dbReference type="PANTHER" id="PTHR38471">
    <property type="entry name" value="FOUR HELIX BUNDLE PROTEIN"/>
    <property type="match status" value="1"/>
</dbReference>
<dbReference type="SUPFAM" id="SSF158446">
    <property type="entry name" value="IVS-encoded protein-like"/>
    <property type="match status" value="1"/>
</dbReference>
<evidence type="ECO:0000313" key="2">
    <source>
        <dbReference type="Proteomes" id="UP000228767"/>
    </source>
</evidence>
<dbReference type="PANTHER" id="PTHR38471:SF2">
    <property type="entry name" value="FOUR HELIX BUNDLE PROTEIN"/>
    <property type="match status" value="1"/>
</dbReference>